<reference evidence="1 2" key="1">
    <citation type="submission" date="2020-09" db="EMBL/GenBank/DDBJ databases">
        <title>Characterization and genome sequencing of Ruminiclostridium sp. nov. MA18.</title>
        <authorList>
            <person name="Rettenmaier R."/>
            <person name="Kowollik M.-L."/>
            <person name="Liebl W."/>
            <person name="Zverlov V."/>
        </authorList>
    </citation>
    <scope>NUCLEOTIDE SEQUENCE [LARGE SCALE GENOMIC DNA]</scope>
    <source>
        <strain evidence="1 2">MA18</strain>
    </source>
</reference>
<sequence>MPELRQKEIKYRNCSYFYSAYIEQGILVNSGYNCRHPKQEEVVTEEGQEIGNCYSWSCPLCIK</sequence>
<protein>
    <submittedName>
        <fullName evidence="1">Uncharacterized protein</fullName>
    </submittedName>
</protein>
<name>A0A4U7J6J8_9FIRM</name>
<dbReference type="OrthoDB" id="2083867at2"/>
<dbReference type="AlphaFoldDB" id="A0A4U7J6J8"/>
<dbReference type="Proteomes" id="UP000306409">
    <property type="component" value="Chromosome"/>
</dbReference>
<gene>
    <name evidence="1" type="ORF">EHE19_019275</name>
</gene>
<keyword evidence="2" id="KW-1185">Reference proteome</keyword>
<dbReference type="EMBL" id="CP061336">
    <property type="protein sequence ID" value="QNU66937.1"/>
    <property type="molecule type" value="Genomic_DNA"/>
</dbReference>
<evidence type="ECO:0000313" key="2">
    <source>
        <dbReference type="Proteomes" id="UP000306409"/>
    </source>
</evidence>
<organism evidence="1 2">
    <name type="scientific">Ruminiclostridium herbifermentans</name>
    <dbReference type="NCBI Taxonomy" id="2488810"/>
    <lineage>
        <taxon>Bacteria</taxon>
        <taxon>Bacillati</taxon>
        <taxon>Bacillota</taxon>
        <taxon>Clostridia</taxon>
        <taxon>Eubacteriales</taxon>
        <taxon>Oscillospiraceae</taxon>
        <taxon>Ruminiclostridium</taxon>
    </lineage>
</organism>
<accession>A0A4U7J6J8</accession>
<evidence type="ECO:0000313" key="1">
    <source>
        <dbReference type="EMBL" id="QNU66937.1"/>
    </source>
</evidence>
<proteinExistence type="predicted"/>
<dbReference type="RefSeq" id="WP_137699297.1">
    <property type="nucleotide sequence ID" value="NZ_CP061336.1"/>
</dbReference>
<dbReference type="KEGG" id="rher:EHE19_019275"/>